<dbReference type="OrthoDB" id="6539618at2"/>
<evidence type="ECO:0000313" key="1">
    <source>
        <dbReference type="EMBL" id="CUU23722.1"/>
    </source>
</evidence>
<evidence type="ECO:0000313" key="2">
    <source>
        <dbReference type="Proteomes" id="UP000059419"/>
    </source>
</evidence>
<proteinExistence type="predicted"/>
<sequence length="118" mass="13212">MIYNKLFAIILPLAVVGCTSSVEDARLNQPSWQGSSSKSMEALSQCIYSGWSTSRVIAKDDTSHTEMKPGKTTVYTWEESMFVDLTPQGSGTDMRFYKTFEMGETVLADRLSIVQHCR</sequence>
<reference evidence="2" key="1">
    <citation type="submission" date="2015-11" db="EMBL/GenBank/DDBJ databases">
        <authorList>
            <person name="Blom J."/>
        </authorList>
    </citation>
    <scope>NUCLEOTIDE SEQUENCE [LARGE SCALE GENOMIC DNA]</scope>
</reference>
<organism evidence="1 2">
    <name type="scientific">Duffyella gerundensis</name>
    <dbReference type="NCBI Taxonomy" id="1619313"/>
    <lineage>
        <taxon>Bacteria</taxon>
        <taxon>Pseudomonadati</taxon>
        <taxon>Pseudomonadota</taxon>
        <taxon>Gammaproteobacteria</taxon>
        <taxon>Enterobacterales</taxon>
        <taxon>Erwiniaceae</taxon>
        <taxon>Duffyella</taxon>
    </lineage>
</organism>
<keyword evidence="2" id="KW-1185">Reference proteome</keyword>
<dbReference type="PROSITE" id="PS51257">
    <property type="entry name" value="PROKAR_LIPOPROTEIN"/>
    <property type="match status" value="1"/>
</dbReference>
<dbReference type="AlphaFoldDB" id="A0A0U5KZD6"/>
<dbReference type="PATRIC" id="fig|1619313.3.peg.1541"/>
<accession>A0A0U5KZD6</accession>
<dbReference type="GeneID" id="84613480"/>
<dbReference type="EMBL" id="LN907827">
    <property type="protein sequence ID" value="CUU23722.1"/>
    <property type="molecule type" value="Genomic_DNA"/>
</dbReference>
<dbReference type="Proteomes" id="UP000059419">
    <property type="component" value="Chromosome 1"/>
</dbReference>
<protein>
    <submittedName>
        <fullName evidence="1">Uncharacterized protein</fullName>
    </submittedName>
</protein>
<dbReference type="KEGG" id="ege:EM595_1488"/>
<name>A0A0U5KZD6_9GAMM</name>
<gene>
    <name evidence="1" type="ORF">EM595_1488</name>
</gene>
<dbReference type="RefSeq" id="WP_067429748.1">
    <property type="nucleotide sequence ID" value="NZ_CP072598.1"/>
</dbReference>